<evidence type="ECO:0000256" key="2">
    <source>
        <dbReference type="ARBA" id="ARBA00022645"/>
    </source>
</evidence>
<dbReference type="PANTHER" id="PTHR11802:SF113">
    <property type="entry name" value="SERINE CARBOXYPEPTIDASE CTSA-4.1"/>
    <property type="match status" value="1"/>
</dbReference>
<keyword evidence="4 7" id="KW-0732">Signal</keyword>
<keyword evidence="2 7" id="KW-0121">Carboxypeptidase</keyword>
<dbReference type="EC" id="3.4.16.-" evidence="7"/>
<feature type="transmembrane region" description="Helical" evidence="8">
    <location>
        <begin position="716"/>
        <end position="739"/>
    </location>
</feature>
<reference evidence="9 10" key="1">
    <citation type="submission" date="2016-02" db="EMBL/GenBank/DDBJ databases">
        <title>Genome analysis of coral dinoflagellate symbionts highlights evolutionary adaptations to a symbiotic lifestyle.</title>
        <authorList>
            <person name="Aranda M."/>
            <person name="Li Y."/>
            <person name="Liew Y.J."/>
            <person name="Baumgarten S."/>
            <person name="Simakov O."/>
            <person name="Wilson M."/>
            <person name="Piel J."/>
            <person name="Ashoor H."/>
            <person name="Bougouffa S."/>
            <person name="Bajic V.B."/>
            <person name="Ryu T."/>
            <person name="Ravasi T."/>
            <person name="Bayer T."/>
            <person name="Micklem G."/>
            <person name="Kim H."/>
            <person name="Bhak J."/>
            <person name="Lajeunesse T.C."/>
            <person name="Voolstra C.R."/>
        </authorList>
    </citation>
    <scope>NUCLEOTIDE SEQUENCE [LARGE SCALE GENOMIC DNA]</scope>
    <source>
        <strain evidence="9 10">CCMP2467</strain>
    </source>
</reference>
<sequence>MLTARALLIFLPLLRVQSQLQYGNRSTLEKLAREAEEHAGPEEKVSEGFTNPSLCDSSVKQTAGYISVNPITNYFFWLFEAKQDPESAPLLMWLSGGPGCSSQLALFAENGPCKVAKNGEKTYANPSSWHNAANVMWVDQPAGVGFSTGIGTHDEKGVAENMYVFLQKFFQQFPQYQKTNFFVFGESYAGHYVPAISHRIWSGNKANEGLHIPLKGLAIGAFLRSAAWYPEMGHFGGQQEGGHAPANVISKGDYYIMKAMVPACELGIIACNRGVDPDPQTGGIVNATACFAAYDACNFMAMIPYELTGKNPYDMRINCEHGRLCYDFDMITTYLNKPEVQTALGVKKTWGSCNMAVDLSFVAAGDWLVRYQGLLPDLLKDGIDVLIYAGDVDYICNWLGNKAWTQKLDWEHSAEFNKAQDEEWKVNGRTVAKLRSSNGLSFMQVFEAGHMVPMDQPEVALEMVRQFVSGKLQQGQGAKKLVSKDNFTQWTKDCGVKCIQKQYDEMAASVLYFQFLGFLMCIFLAHLTGIILMIGRRYCPRIDSVSNSMRNVYISDGSNILVKTGFRSADVEYSGTDVATNQAVWIGTFWLSPGNTGPDEVLTDYKVDAGGSTISPNDFAIMVKDAIMEFFKEHAVKGKTDTEIVKVVIGWDIEEFRENISKLKELKKRLDEKDSSDPEAEMVQITAALKSAGGFPPPERHASLLEEAGQADDVGFLWRLLTTNGVMFLLVAACFGAVYGLRQASEAVKEAGGFLASALGDSPV</sequence>
<name>A0A1Q9DET5_SYMMI</name>
<keyword evidence="8" id="KW-1133">Transmembrane helix</keyword>
<dbReference type="InterPro" id="IPR029058">
    <property type="entry name" value="AB_hydrolase_fold"/>
</dbReference>
<feature type="chain" id="PRO_5011832668" description="Carboxypeptidase" evidence="7">
    <location>
        <begin position="19"/>
        <end position="764"/>
    </location>
</feature>
<dbReference type="InterPro" id="IPR001563">
    <property type="entry name" value="Peptidase_S10"/>
</dbReference>
<evidence type="ECO:0000256" key="8">
    <source>
        <dbReference type="SAM" id="Phobius"/>
    </source>
</evidence>
<keyword evidence="8" id="KW-0812">Transmembrane</keyword>
<gene>
    <name evidence="9" type="primary">CBP3</name>
    <name evidence="9" type="ORF">AK812_SmicGene24351</name>
</gene>
<dbReference type="GO" id="GO:0004185">
    <property type="term" value="F:serine-type carboxypeptidase activity"/>
    <property type="evidence" value="ECO:0007669"/>
    <property type="project" value="UniProtKB-UniRule"/>
</dbReference>
<organism evidence="9 10">
    <name type="scientific">Symbiodinium microadriaticum</name>
    <name type="common">Dinoflagellate</name>
    <name type="synonym">Zooxanthella microadriatica</name>
    <dbReference type="NCBI Taxonomy" id="2951"/>
    <lineage>
        <taxon>Eukaryota</taxon>
        <taxon>Sar</taxon>
        <taxon>Alveolata</taxon>
        <taxon>Dinophyceae</taxon>
        <taxon>Suessiales</taxon>
        <taxon>Symbiodiniaceae</taxon>
        <taxon>Symbiodinium</taxon>
    </lineage>
</organism>
<keyword evidence="3 7" id="KW-0645">Protease</keyword>
<dbReference type="Gene3D" id="1.10.287.410">
    <property type="match status" value="1"/>
</dbReference>
<keyword evidence="10" id="KW-1185">Reference proteome</keyword>
<dbReference type="Proteomes" id="UP000186817">
    <property type="component" value="Unassembled WGS sequence"/>
</dbReference>
<dbReference type="Gene3D" id="3.40.50.1820">
    <property type="entry name" value="alpha/beta hydrolase"/>
    <property type="match status" value="1"/>
</dbReference>
<dbReference type="GO" id="GO:0006508">
    <property type="term" value="P:proteolysis"/>
    <property type="evidence" value="ECO:0007669"/>
    <property type="project" value="UniProtKB-KW"/>
</dbReference>
<accession>A0A1Q9DET5</accession>
<evidence type="ECO:0000256" key="1">
    <source>
        <dbReference type="ARBA" id="ARBA00009431"/>
    </source>
</evidence>
<evidence type="ECO:0000256" key="6">
    <source>
        <dbReference type="ARBA" id="ARBA00023180"/>
    </source>
</evidence>
<evidence type="ECO:0000313" key="10">
    <source>
        <dbReference type="Proteomes" id="UP000186817"/>
    </source>
</evidence>
<comment type="caution">
    <text evidence="9">The sequence shown here is derived from an EMBL/GenBank/DDBJ whole genome shotgun (WGS) entry which is preliminary data.</text>
</comment>
<evidence type="ECO:0000256" key="7">
    <source>
        <dbReference type="RuleBase" id="RU361156"/>
    </source>
</evidence>
<keyword evidence="8" id="KW-0472">Membrane</keyword>
<evidence type="ECO:0000256" key="3">
    <source>
        <dbReference type="ARBA" id="ARBA00022670"/>
    </source>
</evidence>
<comment type="similarity">
    <text evidence="1 7">Belongs to the peptidase S10 family.</text>
</comment>
<keyword evidence="5 7" id="KW-0378">Hydrolase</keyword>
<dbReference type="PRINTS" id="PR00724">
    <property type="entry name" value="CRBOXYPTASEC"/>
</dbReference>
<dbReference type="EMBL" id="LSRX01000571">
    <property type="protein sequence ID" value="OLP93723.1"/>
    <property type="molecule type" value="Genomic_DNA"/>
</dbReference>
<dbReference type="SUPFAM" id="SSF53474">
    <property type="entry name" value="alpha/beta-Hydrolases"/>
    <property type="match status" value="1"/>
</dbReference>
<protein>
    <recommendedName>
        <fullName evidence="7">Carboxypeptidase</fullName>
        <ecNumber evidence="7">3.4.16.-</ecNumber>
    </recommendedName>
</protein>
<feature type="transmembrane region" description="Helical" evidence="8">
    <location>
        <begin position="511"/>
        <end position="534"/>
    </location>
</feature>
<proteinExistence type="inferred from homology"/>
<evidence type="ECO:0000256" key="4">
    <source>
        <dbReference type="ARBA" id="ARBA00022729"/>
    </source>
</evidence>
<keyword evidence="6" id="KW-0325">Glycoprotein</keyword>
<dbReference type="Pfam" id="PF00450">
    <property type="entry name" value="Peptidase_S10"/>
    <property type="match status" value="1"/>
</dbReference>
<feature type="signal peptide" evidence="7">
    <location>
        <begin position="1"/>
        <end position="18"/>
    </location>
</feature>
<evidence type="ECO:0000256" key="5">
    <source>
        <dbReference type="ARBA" id="ARBA00022801"/>
    </source>
</evidence>
<evidence type="ECO:0000313" key="9">
    <source>
        <dbReference type="EMBL" id="OLP93723.1"/>
    </source>
</evidence>
<dbReference type="PANTHER" id="PTHR11802">
    <property type="entry name" value="SERINE PROTEASE FAMILY S10 SERINE CARBOXYPEPTIDASE"/>
    <property type="match status" value="1"/>
</dbReference>
<dbReference type="OrthoDB" id="443318at2759"/>
<dbReference type="PROSITE" id="PS00131">
    <property type="entry name" value="CARBOXYPEPT_SER_SER"/>
    <property type="match status" value="1"/>
</dbReference>
<dbReference type="AlphaFoldDB" id="A0A1Q9DET5"/>
<dbReference type="InterPro" id="IPR018202">
    <property type="entry name" value="Ser_caboxypep_ser_AS"/>
</dbReference>